<gene>
    <name evidence="1" type="ORF">K05K4_50740</name>
</gene>
<dbReference type="EMBL" id="CP017904">
    <property type="protein sequence ID" value="ARP21776.1"/>
    <property type="molecule type" value="Genomic_DNA"/>
</dbReference>
<dbReference type="RefSeq" id="WP_086048400.1">
    <property type="nucleotide sequence ID" value="NZ_CP017893.1"/>
</dbReference>
<sequence length="232" mass="26235">MIRQIESHTNLPKCGMYLTTGSRLPKGQLINHYLADLLIRHHKRDSLKLVNIYDKRSNSTFDKQLTEDANKPIVMNLSIGKFGDFQDLVHALKFSQELSCSHIMLSIDKTLDSDELELVSYLSKSTVVVLGVRNTSAHEFVSDVVLDPSIPLALKKQILAQLKLSISTARRTQTPVDKIDKQLDIFEFTKSFSKGVKSVVSHNDLASYVYHQFSMVIHSEEKFSIDSLKEAV</sequence>
<geneLocation type="plasmid" evidence="1">
    <name>pL289</name>
</geneLocation>
<proteinExistence type="predicted"/>
<dbReference type="AlphaFoldDB" id="A0A1W6UUY6"/>
<evidence type="ECO:0000313" key="1">
    <source>
        <dbReference type="EMBL" id="ARP21776.1"/>
    </source>
</evidence>
<keyword evidence="1" id="KW-0614">Plasmid</keyword>
<name>A0A1W6UUY6_VIBAL</name>
<protein>
    <submittedName>
        <fullName evidence="1">Uncharacterized protein</fullName>
    </submittedName>
</protein>
<reference evidence="1" key="1">
    <citation type="submission" date="2016-10" db="EMBL/GenBank/DDBJ databases">
        <title>The High Quality Genome of Vibrio alginolyticus K01M1.</title>
        <authorList>
            <person name="Wendling C."/>
            <person name="Chibani C.M."/>
            <person name="Hertel R."/>
            <person name="Sproer C."/>
            <person name="Bunk B."/>
            <person name="Overmann J."/>
            <person name="Roth O."/>
            <person name="Liesegang H."/>
        </authorList>
    </citation>
    <scope>NUCLEOTIDE SEQUENCE</scope>
    <source>
        <strain evidence="1">K05K4</strain>
        <plasmid evidence="1">pL289</plasmid>
    </source>
</reference>
<accession>A0A1W6UUY6</accession>
<organism evidence="1">
    <name type="scientific">Vibrio alginolyticus</name>
    <dbReference type="NCBI Taxonomy" id="663"/>
    <lineage>
        <taxon>Bacteria</taxon>
        <taxon>Pseudomonadati</taxon>
        <taxon>Pseudomonadota</taxon>
        <taxon>Gammaproteobacteria</taxon>
        <taxon>Vibrionales</taxon>
        <taxon>Vibrionaceae</taxon>
        <taxon>Vibrio</taxon>
    </lineage>
</organism>